<name>A0A7S9QAZ5_9PSED</name>
<sequence>MKHLVTREPWWAQPPKPGQSDKDCTWGYLERYDDGSFSFDQANRPSDEEIQNRKGCRVPPHSTSPSTGILQGKETSMSASSIQEWQGVLQDIAEQKRHRLTGSEYKEVIAAIEAQPKDIESQHIARQLVAKLAQHQGHESEAPFRDQGLNRVFNVEKLPAAPAEGDERLRERVIAGTTIFKSREFDHTSEPSKLNERGEPGRLVHGKRLDVFHNTEGPGDKFEVFQVRTSTHIPYSTGIPGKPVDGERKPHGVFHSFEEAGKSIDKTVGVMRHSELIRQRQAEHGIHWKEAPPAPKPRAPRPA</sequence>
<feature type="region of interest" description="Disordered" evidence="1">
    <location>
        <begin position="1"/>
        <end position="24"/>
    </location>
</feature>
<keyword evidence="2" id="KW-0614">Plasmid</keyword>
<accession>A0A7S9QAZ5</accession>
<organism evidence="2 3">
    <name type="scientific">Pseudomonas fulva</name>
    <dbReference type="NCBI Taxonomy" id="47880"/>
    <lineage>
        <taxon>Bacteria</taxon>
        <taxon>Pseudomonadati</taxon>
        <taxon>Pseudomonadota</taxon>
        <taxon>Gammaproteobacteria</taxon>
        <taxon>Pseudomonadales</taxon>
        <taxon>Pseudomonadaceae</taxon>
        <taxon>Pseudomonas</taxon>
    </lineage>
</organism>
<gene>
    <name evidence="2" type="ORF">IZU98_23530</name>
</gene>
<dbReference type="AlphaFoldDB" id="A0A7S9QAZ5"/>
<reference evidence="2 3" key="1">
    <citation type="submission" date="2020-11" db="EMBL/GenBank/DDBJ databases">
        <title>Pseudomonas fulva producing VIM-24.</title>
        <authorList>
            <person name="Liu S."/>
        </authorList>
    </citation>
    <scope>NUCLEOTIDE SEQUENCE [LARGE SCALE GENOMIC DNA]</scope>
    <source>
        <strain evidence="2 3">ZDHY414</strain>
        <plasmid evidence="2 3">unnamed</plasmid>
    </source>
</reference>
<feature type="region of interest" description="Disordered" evidence="1">
    <location>
        <begin position="37"/>
        <end position="67"/>
    </location>
</feature>
<dbReference type="Proteomes" id="UP000594430">
    <property type="component" value="Plasmid unnamed"/>
</dbReference>
<dbReference type="EMBL" id="CP064947">
    <property type="protein sequence ID" value="QPH51591.1"/>
    <property type="molecule type" value="Genomic_DNA"/>
</dbReference>
<geneLocation type="plasmid" evidence="2 3">
    <name>unnamed</name>
</geneLocation>
<protein>
    <submittedName>
        <fullName evidence="2">Uncharacterized protein</fullName>
    </submittedName>
</protein>
<proteinExistence type="predicted"/>
<feature type="compositionally biased region" description="Pro residues" evidence="1">
    <location>
        <begin position="292"/>
        <end position="303"/>
    </location>
</feature>
<evidence type="ECO:0000313" key="2">
    <source>
        <dbReference type="EMBL" id="QPH51591.1"/>
    </source>
</evidence>
<feature type="region of interest" description="Disordered" evidence="1">
    <location>
        <begin position="282"/>
        <end position="303"/>
    </location>
</feature>
<evidence type="ECO:0000256" key="1">
    <source>
        <dbReference type="SAM" id="MobiDB-lite"/>
    </source>
</evidence>
<dbReference type="RefSeq" id="WP_172828426.1">
    <property type="nucleotide sequence ID" value="NZ_CP064947.1"/>
</dbReference>
<evidence type="ECO:0000313" key="3">
    <source>
        <dbReference type="Proteomes" id="UP000594430"/>
    </source>
</evidence>